<sequence length="113" mass="11937">MFDVGISLNENLLHELPAFDGGISLNENLTHALPAFDGGLVPADLVSHHLPILDPSLLQVAGEKQVSQPATSKPVVQEKTKTLPNTGADLGLVWTLAGIGVLGSLVERRKRLG</sequence>
<name>A0A4T2GL29_STRSU</name>
<accession>A0A4T2GL29</accession>
<evidence type="ECO:0008006" key="3">
    <source>
        <dbReference type="Google" id="ProtNLM"/>
    </source>
</evidence>
<dbReference type="EMBL" id="SSXO01000003">
    <property type="protein sequence ID" value="TIH99715.1"/>
    <property type="molecule type" value="Genomic_DNA"/>
</dbReference>
<evidence type="ECO:0000313" key="2">
    <source>
        <dbReference type="Proteomes" id="UP000305165"/>
    </source>
</evidence>
<gene>
    <name evidence="1" type="ORF">FAJ39_05805</name>
</gene>
<protein>
    <recommendedName>
        <fullName evidence="3">LPXTG cell wall anchor domain-containing protein</fullName>
    </recommendedName>
</protein>
<organism evidence="1 2">
    <name type="scientific">Streptococcus suis</name>
    <dbReference type="NCBI Taxonomy" id="1307"/>
    <lineage>
        <taxon>Bacteria</taxon>
        <taxon>Bacillati</taxon>
        <taxon>Bacillota</taxon>
        <taxon>Bacilli</taxon>
        <taxon>Lactobacillales</taxon>
        <taxon>Streptococcaceae</taxon>
        <taxon>Streptococcus</taxon>
    </lineage>
</organism>
<comment type="caution">
    <text evidence="1">The sequence shown here is derived from an EMBL/GenBank/DDBJ whole genome shotgun (WGS) entry which is preliminary data.</text>
</comment>
<dbReference type="Proteomes" id="UP000305165">
    <property type="component" value="Unassembled WGS sequence"/>
</dbReference>
<reference evidence="1 2" key="1">
    <citation type="submission" date="2019-04" db="EMBL/GenBank/DDBJ databases">
        <title>Genome analysis of Streptococcus suis strain WUSS424.</title>
        <authorList>
            <person name="Chen H."/>
            <person name="Gao X."/>
            <person name="Wu Z."/>
        </authorList>
    </citation>
    <scope>NUCLEOTIDE SEQUENCE [LARGE SCALE GENOMIC DNA]</scope>
    <source>
        <strain evidence="1 2">WUSS424</strain>
    </source>
</reference>
<proteinExistence type="predicted"/>
<dbReference type="AlphaFoldDB" id="A0A4T2GL29"/>
<evidence type="ECO:0000313" key="1">
    <source>
        <dbReference type="EMBL" id="TIH99715.1"/>
    </source>
</evidence>